<dbReference type="EMBL" id="JARQWQ010000090">
    <property type="protein sequence ID" value="KAK2552075.1"/>
    <property type="molecule type" value="Genomic_DNA"/>
</dbReference>
<evidence type="ECO:0000313" key="3">
    <source>
        <dbReference type="Proteomes" id="UP001249851"/>
    </source>
</evidence>
<dbReference type="AlphaFoldDB" id="A0AAD9PZQ0"/>
<evidence type="ECO:0000256" key="1">
    <source>
        <dbReference type="SAM" id="MobiDB-lite"/>
    </source>
</evidence>
<proteinExistence type="predicted"/>
<name>A0AAD9PZQ0_ACRCE</name>
<dbReference type="Proteomes" id="UP001249851">
    <property type="component" value="Unassembled WGS sequence"/>
</dbReference>
<organism evidence="2 3">
    <name type="scientific">Acropora cervicornis</name>
    <name type="common">Staghorn coral</name>
    <dbReference type="NCBI Taxonomy" id="6130"/>
    <lineage>
        <taxon>Eukaryota</taxon>
        <taxon>Metazoa</taxon>
        <taxon>Cnidaria</taxon>
        <taxon>Anthozoa</taxon>
        <taxon>Hexacorallia</taxon>
        <taxon>Scleractinia</taxon>
        <taxon>Astrocoeniina</taxon>
        <taxon>Acroporidae</taxon>
        <taxon>Acropora</taxon>
    </lineage>
</organism>
<comment type="caution">
    <text evidence="2">The sequence shown here is derived from an EMBL/GenBank/DDBJ whole genome shotgun (WGS) entry which is preliminary data.</text>
</comment>
<reference evidence="2" key="2">
    <citation type="journal article" date="2023" name="Science">
        <title>Genomic signatures of disease resistance in endangered staghorn corals.</title>
        <authorList>
            <person name="Vollmer S.V."/>
            <person name="Selwyn J.D."/>
            <person name="Despard B.A."/>
            <person name="Roesel C.L."/>
        </authorList>
    </citation>
    <scope>NUCLEOTIDE SEQUENCE</scope>
    <source>
        <strain evidence="2">K2</strain>
    </source>
</reference>
<feature type="compositionally biased region" description="Polar residues" evidence="1">
    <location>
        <begin position="86"/>
        <end position="99"/>
    </location>
</feature>
<evidence type="ECO:0000313" key="2">
    <source>
        <dbReference type="EMBL" id="KAK2552075.1"/>
    </source>
</evidence>
<feature type="region of interest" description="Disordered" evidence="1">
    <location>
        <begin position="1"/>
        <end position="27"/>
    </location>
</feature>
<feature type="region of interest" description="Disordered" evidence="1">
    <location>
        <begin position="85"/>
        <end position="117"/>
    </location>
</feature>
<protein>
    <submittedName>
        <fullName evidence="2">Uncharacterized protein</fullName>
    </submittedName>
</protein>
<accession>A0AAD9PZQ0</accession>
<keyword evidence="3" id="KW-1185">Reference proteome</keyword>
<sequence>MADQDPKKLSKSLHSIRGLGGGSRIHLNTAKLEDAGWTITMHESEKRVHFSFVDPEGRKYKSAKDVERKLESDGLLHRFLKEETLEVSSPNSAPSTSKGSSDESDENFEPPPEKKRATEGFMKSGLSIQEGLFVGTTSSIVQLVESFNGFFRCPSDNGKCKGKLVLCACDNKGFGGAIMFTFKCCGCCTTEIDYRSSQLAKNSRRQIVSLALSLAFFISGHGYASYRKTLGRGLGLGVNYQKPFLEKYLDKP</sequence>
<gene>
    <name evidence="2" type="ORF">P5673_026820</name>
</gene>
<reference evidence="2" key="1">
    <citation type="journal article" date="2023" name="G3 (Bethesda)">
        <title>Whole genome assembly and annotation of the endangered Caribbean coral Acropora cervicornis.</title>
        <authorList>
            <person name="Selwyn J.D."/>
            <person name="Vollmer S.V."/>
        </authorList>
    </citation>
    <scope>NUCLEOTIDE SEQUENCE</scope>
    <source>
        <strain evidence="2">K2</strain>
    </source>
</reference>